<organism evidence="1 2">
    <name type="scientific">Botryobasidium botryosum (strain FD-172 SS1)</name>
    <dbReference type="NCBI Taxonomy" id="930990"/>
    <lineage>
        <taxon>Eukaryota</taxon>
        <taxon>Fungi</taxon>
        <taxon>Dikarya</taxon>
        <taxon>Basidiomycota</taxon>
        <taxon>Agaricomycotina</taxon>
        <taxon>Agaricomycetes</taxon>
        <taxon>Cantharellales</taxon>
        <taxon>Botryobasidiaceae</taxon>
        <taxon>Botryobasidium</taxon>
    </lineage>
</organism>
<reference evidence="2" key="1">
    <citation type="journal article" date="2014" name="Proc. Natl. Acad. Sci. U.S.A.">
        <title>Extensive sampling of basidiomycete genomes demonstrates inadequacy of the white-rot/brown-rot paradigm for wood decay fungi.</title>
        <authorList>
            <person name="Riley R."/>
            <person name="Salamov A.A."/>
            <person name="Brown D.W."/>
            <person name="Nagy L.G."/>
            <person name="Floudas D."/>
            <person name="Held B.W."/>
            <person name="Levasseur A."/>
            <person name="Lombard V."/>
            <person name="Morin E."/>
            <person name="Otillar R."/>
            <person name="Lindquist E.A."/>
            <person name="Sun H."/>
            <person name="LaButti K.M."/>
            <person name="Schmutz J."/>
            <person name="Jabbour D."/>
            <person name="Luo H."/>
            <person name="Baker S.E."/>
            <person name="Pisabarro A.G."/>
            <person name="Walton J.D."/>
            <person name="Blanchette R.A."/>
            <person name="Henrissat B."/>
            <person name="Martin F."/>
            <person name="Cullen D."/>
            <person name="Hibbett D.S."/>
            <person name="Grigoriev I.V."/>
        </authorList>
    </citation>
    <scope>NUCLEOTIDE SEQUENCE [LARGE SCALE GENOMIC DNA]</scope>
    <source>
        <strain evidence="2">FD-172 SS1</strain>
    </source>
</reference>
<dbReference type="AlphaFoldDB" id="A0A067MFM6"/>
<keyword evidence="2" id="KW-1185">Reference proteome</keyword>
<gene>
    <name evidence="1" type="ORF">BOTBODRAFT_56038</name>
</gene>
<proteinExistence type="predicted"/>
<dbReference type="EMBL" id="KL198043">
    <property type="protein sequence ID" value="KDQ13510.1"/>
    <property type="molecule type" value="Genomic_DNA"/>
</dbReference>
<accession>A0A067MFM6</accession>
<evidence type="ECO:0000313" key="2">
    <source>
        <dbReference type="Proteomes" id="UP000027195"/>
    </source>
</evidence>
<evidence type="ECO:0000313" key="1">
    <source>
        <dbReference type="EMBL" id="KDQ13510.1"/>
    </source>
</evidence>
<dbReference type="Proteomes" id="UP000027195">
    <property type="component" value="Unassembled WGS sequence"/>
</dbReference>
<sequence length="182" mass="20591">MCARVQLIVSRACAHKLPLCQSKDDVAWRKNERVNAVIRTRLLIKRAHGGGPRLGGVSVVFCAPAQRSRRFYLIFPSQTRARPTTLYQRIPELWRGGVDSALARTRIANITTGRHSYLLLLLAEKACFFVSIFPLALEHYDIFKGTLDKWRRALNVSAAYINVCLLLSDSTQIKRVMTGDHI</sequence>
<protein>
    <submittedName>
        <fullName evidence="1">Uncharacterized protein</fullName>
    </submittedName>
</protein>
<dbReference type="HOGENOM" id="CLU_1481753_0_0_1"/>
<name>A0A067MFM6_BOTB1</name>
<dbReference type="InParanoid" id="A0A067MFM6"/>